<dbReference type="Pfam" id="PF10054">
    <property type="entry name" value="DUF2291"/>
    <property type="match status" value="1"/>
</dbReference>
<sequence>MQLSVLRILGKPVTLGNPGTGKKLATWALALLLLSACDVVKLGSDGKPIIPADPTAGPDYSNQTPQQIAQEFWGPKILPAARSQALDWPALKQAQEKLAGTDTQSVYSKFSAKVGAVDADGMERKLTLNVNGDTVLLQLGPVIKGNAVRDAAGFIHFEDFKNQVQFAQVARALNKQALGGLPAIDASWVGQPVDVLAAFTLSHGSIDDGVALDIKRGASQ</sequence>
<protein>
    <submittedName>
        <fullName evidence="1">Putative lipoprotein</fullName>
    </submittedName>
</protein>
<dbReference type="OrthoDB" id="156515at2"/>
<dbReference type="PIRSF" id="PIRSF033535">
    <property type="entry name" value="UCP033535_plp"/>
    <property type="match status" value="1"/>
</dbReference>
<dbReference type="AlphaFoldDB" id="A0A4R1N7E1"/>
<dbReference type="Proteomes" id="UP000294555">
    <property type="component" value="Unassembled WGS sequence"/>
</dbReference>
<dbReference type="InterPro" id="IPR014582">
    <property type="entry name" value="UCP033535_lipo"/>
</dbReference>
<organism evidence="1 2">
    <name type="scientific">Sodalis ligni</name>
    <dbReference type="NCBI Taxonomy" id="2697027"/>
    <lineage>
        <taxon>Bacteria</taxon>
        <taxon>Pseudomonadati</taxon>
        <taxon>Pseudomonadota</taxon>
        <taxon>Gammaproteobacteria</taxon>
        <taxon>Enterobacterales</taxon>
        <taxon>Bruguierivoracaceae</taxon>
        <taxon>Sodalis</taxon>
    </lineage>
</organism>
<keyword evidence="1" id="KW-0449">Lipoprotein</keyword>
<dbReference type="SUPFAM" id="SSF141318">
    <property type="entry name" value="TM0957-like"/>
    <property type="match status" value="1"/>
</dbReference>
<gene>
    <name evidence="1" type="ORF">EZJ58_0497</name>
</gene>
<reference evidence="1 2" key="1">
    <citation type="submission" date="2019-02" db="EMBL/GenBank/DDBJ databases">
        <title>Investigation of anaerobic lignin degradation for improved lignocellulosic biofuels.</title>
        <authorList>
            <person name="Deangelis K."/>
        </authorList>
    </citation>
    <scope>NUCLEOTIDE SEQUENCE [LARGE SCALE GENOMIC DNA]</scope>
    <source>
        <strain evidence="1 2">159R</strain>
    </source>
</reference>
<dbReference type="Gene3D" id="1.10.10.1260">
    <property type="entry name" value="Envelope glycoprotein gp160, DUF2291, helical domain"/>
    <property type="match status" value="1"/>
</dbReference>
<accession>A0A4R1N7E1</accession>
<comment type="caution">
    <text evidence="1">The sequence shown here is derived from an EMBL/GenBank/DDBJ whole genome shotgun (WGS) entry which is preliminary data.</text>
</comment>
<dbReference type="EMBL" id="SJOI01000001">
    <property type="protein sequence ID" value="TCL02477.1"/>
    <property type="molecule type" value="Genomic_DNA"/>
</dbReference>
<proteinExistence type="predicted"/>
<keyword evidence="2" id="KW-1185">Reference proteome</keyword>
<dbReference type="InterPro" id="IPR036215">
    <property type="entry name" value="TM0957-like_sf"/>
</dbReference>
<evidence type="ECO:0000313" key="1">
    <source>
        <dbReference type="EMBL" id="TCL02477.1"/>
    </source>
</evidence>
<name>A0A4R1N7E1_9GAMM</name>
<dbReference type="RefSeq" id="WP_132921424.1">
    <property type="nucleotide sequence ID" value="NZ_SJOI01000001.1"/>
</dbReference>
<evidence type="ECO:0000313" key="2">
    <source>
        <dbReference type="Proteomes" id="UP000294555"/>
    </source>
</evidence>